<evidence type="ECO:0000313" key="3">
    <source>
        <dbReference type="Proteomes" id="UP001303473"/>
    </source>
</evidence>
<feature type="region of interest" description="Disordered" evidence="1">
    <location>
        <begin position="110"/>
        <end position="146"/>
    </location>
</feature>
<accession>A0AAN6NAX6</accession>
<protein>
    <submittedName>
        <fullName evidence="2">Uncharacterized protein</fullName>
    </submittedName>
</protein>
<reference evidence="3" key="1">
    <citation type="journal article" date="2023" name="Mol. Phylogenet. Evol.">
        <title>Genome-scale phylogeny and comparative genomics of the fungal order Sordariales.</title>
        <authorList>
            <person name="Hensen N."/>
            <person name="Bonometti L."/>
            <person name="Westerberg I."/>
            <person name="Brannstrom I.O."/>
            <person name="Guillou S."/>
            <person name="Cros-Aarteil S."/>
            <person name="Calhoun S."/>
            <person name="Haridas S."/>
            <person name="Kuo A."/>
            <person name="Mondo S."/>
            <person name="Pangilinan J."/>
            <person name="Riley R."/>
            <person name="LaButti K."/>
            <person name="Andreopoulos B."/>
            <person name="Lipzen A."/>
            <person name="Chen C."/>
            <person name="Yan M."/>
            <person name="Daum C."/>
            <person name="Ng V."/>
            <person name="Clum A."/>
            <person name="Steindorff A."/>
            <person name="Ohm R.A."/>
            <person name="Martin F."/>
            <person name="Silar P."/>
            <person name="Natvig D.O."/>
            <person name="Lalanne C."/>
            <person name="Gautier V."/>
            <person name="Ament-Velasquez S.L."/>
            <person name="Kruys A."/>
            <person name="Hutchinson M.I."/>
            <person name="Powell A.J."/>
            <person name="Barry K."/>
            <person name="Miller A.N."/>
            <person name="Grigoriev I.V."/>
            <person name="Debuchy R."/>
            <person name="Gladieux P."/>
            <person name="Hiltunen Thoren M."/>
            <person name="Johannesson H."/>
        </authorList>
    </citation>
    <scope>NUCLEOTIDE SEQUENCE [LARGE SCALE GENOMIC DNA]</scope>
    <source>
        <strain evidence="3">CBS 340.73</strain>
    </source>
</reference>
<gene>
    <name evidence="2" type="ORF">QBC46DRAFT_353751</name>
</gene>
<proteinExistence type="predicted"/>
<sequence length="317" mass="34933">MDHHKNTESQLATASEFKYAGGPLEDYLPGWRDRSNDVQASHGGHGVDEILAVVSVLSSAGIPSCVVGVRALYYYGAARLTDEWDLCVPDAQLQAAQELLLSSVPASAPPATSLTPSSPTFPSPTCPSSIPSSVPSTPSIYEQARPPPPIPDSLRHSFPCLKISGVDFYVILVPSSDCLVDPSDPTHVERSGSGVPYASLIQFAKCLLVQRLWADIQDFIDGMNLDVDWGLQNLDFPALQQQSAEFAELRNKRLEENTGTRGHLGTKIDMEQIWRKQASPEAKGKRIEPMKQGRYITRWRRVRDRDSDPRTRQGRPV</sequence>
<organism evidence="2 3">
    <name type="scientific">Diplogelasinospora grovesii</name>
    <dbReference type="NCBI Taxonomy" id="303347"/>
    <lineage>
        <taxon>Eukaryota</taxon>
        <taxon>Fungi</taxon>
        <taxon>Dikarya</taxon>
        <taxon>Ascomycota</taxon>
        <taxon>Pezizomycotina</taxon>
        <taxon>Sordariomycetes</taxon>
        <taxon>Sordariomycetidae</taxon>
        <taxon>Sordariales</taxon>
        <taxon>Diplogelasinosporaceae</taxon>
        <taxon>Diplogelasinospora</taxon>
    </lineage>
</organism>
<comment type="caution">
    <text evidence="2">The sequence shown here is derived from an EMBL/GenBank/DDBJ whole genome shotgun (WGS) entry which is preliminary data.</text>
</comment>
<keyword evidence="3" id="KW-1185">Reference proteome</keyword>
<name>A0AAN6NAX6_9PEZI</name>
<feature type="compositionally biased region" description="Low complexity" evidence="1">
    <location>
        <begin position="126"/>
        <end position="139"/>
    </location>
</feature>
<evidence type="ECO:0000313" key="2">
    <source>
        <dbReference type="EMBL" id="KAK3940928.1"/>
    </source>
</evidence>
<dbReference type="Proteomes" id="UP001303473">
    <property type="component" value="Unassembled WGS sequence"/>
</dbReference>
<dbReference type="EMBL" id="MU853790">
    <property type="protein sequence ID" value="KAK3940928.1"/>
    <property type="molecule type" value="Genomic_DNA"/>
</dbReference>
<evidence type="ECO:0000256" key="1">
    <source>
        <dbReference type="SAM" id="MobiDB-lite"/>
    </source>
</evidence>
<dbReference type="AlphaFoldDB" id="A0AAN6NAX6"/>